<keyword evidence="5" id="KW-0472">Membrane</keyword>
<keyword evidence="7" id="KW-1185">Reference proteome</keyword>
<dbReference type="RefSeq" id="WP_070977622.1">
    <property type="nucleotide sequence ID" value="NZ_CP043420.1"/>
</dbReference>
<reference evidence="6 7" key="1">
    <citation type="submission" date="2019-08" db="EMBL/GenBank/DDBJ databases">
        <title>Complete genome sequence of Kushneria sp. YCWA18, a halophilic phosphate-solubilizing bacterium isolated from Daqiao saltern in China.</title>
        <authorList>
            <person name="Du G.-X."/>
            <person name="Qu L.-Y."/>
        </authorList>
    </citation>
    <scope>NUCLEOTIDE SEQUENCE [LARGE SCALE GENOMIC DNA]</scope>
    <source>
        <strain evidence="6 7">YCWA18</strain>
    </source>
</reference>
<comment type="subcellular location">
    <subcellularLocation>
        <location evidence="1">Membrane</location>
        <topology evidence="1">Multi-pass membrane protein</topology>
    </subcellularLocation>
</comment>
<keyword evidence="3" id="KW-0812">Transmembrane</keyword>
<dbReference type="GO" id="GO:0016020">
    <property type="term" value="C:membrane"/>
    <property type="evidence" value="ECO:0007669"/>
    <property type="project" value="UniProtKB-SubCell"/>
</dbReference>
<dbReference type="PANTHER" id="PTHR21716:SF64">
    <property type="entry name" value="AI-2 TRANSPORT PROTEIN TQSA"/>
    <property type="match status" value="1"/>
</dbReference>
<gene>
    <name evidence="6" type="ORF">FY550_09100</name>
</gene>
<dbReference type="EMBL" id="CP043420">
    <property type="protein sequence ID" value="QEL11278.1"/>
    <property type="molecule type" value="Genomic_DNA"/>
</dbReference>
<dbReference type="Pfam" id="PF01594">
    <property type="entry name" value="AI-2E_transport"/>
    <property type="match status" value="1"/>
</dbReference>
<evidence type="ECO:0000313" key="6">
    <source>
        <dbReference type="EMBL" id="QEL11278.1"/>
    </source>
</evidence>
<evidence type="ECO:0000256" key="4">
    <source>
        <dbReference type="ARBA" id="ARBA00022989"/>
    </source>
</evidence>
<sequence>MPRQWWAILIGAALLWLLSALQPILMPFFISLVLAYLGDPVADWLQRRGLSRRLAVSVVFIFMLLLIVLTALVVIPLVWRQLLQLIDIIPVVINWLQGNAIPRIEQWTDYDISTDFEQIRAVIFGHWREASTVAAQVLGQLSRSGMALAIWIANLLLIPVVSFYMLLDWDRMKRALRELLPRAFEPTVTRLARECDEVLGAFLRGQLIVMLVLGGVYAIGLSLLGVRFGLLIGLMAGLISIVPYLGAITGILTAELVTFFQFQAMWPMIGVAGVFLIGHLLEGMVLQPLLLGDKIGLHPVAVIFAVMAGGQLFGFVGILLALPAAAIIMVVLRHLLARYLDSALYDNPNADDSSN</sequence>
<accession>A0A1S1P0S2</accession>
<dbReference type="GO" id="GO:0055085">
    <property type="term" value="P:transmembrane transport"/>
    <property type="evidence" value="ECO:0007669"/>
    <property type="project" value="TreeGrafter"/>
</dbReference>
<name>A0A1S1P0S2_9GAMM</name>
<proteinExistence type="inferred from homology"/>
<dbReference type="InterPro" id="IPR002549">
    <property type="entry name" value="AI-2E-like"/>
</dbReference>
<evidence type="ECO:0000256" key="3">
    <source>
        <dbReference type="ARBA" id="ARBA00022692"/>
    </source>
</evidence>
<dbReference type="KEGG" id="kuy:FY550_09100"/>
<dbReference type="OrthoDB" id="5792512at2"/>
<dbReference type="PANTHER" id="PTHR21716">
    <property type="entry name" value="TRANSMEMBRANE PROTEIN"/>
    <property type="match status" value="1"/>
</dbReference>
<dbReference type="Proteomes" id="UP000322553">
    <property type="component" value="Chromosome"/>
</dbReference>
<organism evidence="6 7">
    <name type="scientific">Kushneria phosphatilytica</name>
    <dbReference type="NCBI Taxonomy" id="657387"/>
    <lineage>
        <taxon>Bacteria</taxon>
        <taxon>Pseudomonadati</taxon>
        <taxon>Pseudomonadota</taxon>
        <taxon>Gammaproteobacteria</taxon>
        <taxon>Oceanospirillales</taxon>
        <taxon>Halomonadaceae</taxon>
        <taxon>Kushneria</taxon>
    </lineage>
</organism>
<keyword evidence="4" id="KW-1133">Transmembrane helix</keyword>
<dbReference type="STRING" id="657387.BH688_05350"/>
<protein>
    <submittedName>
        <fullName evidence="6">AI-2E family transporter</fullName>
    </submittedName>
</protein>
<comment type="similarity">
    <text evidence="2">Belongs to the autoinducer-2 exporter (AI-2E) (TC 2.A.86) family.</text>
</comment>
<evidence type="ECO:0000256" key="1">
    <source>
        <dbReference type="ARBA" id="ARBA00004141"/>
    </source>
</evidence>
<evidence type="ECO:0000256" key="5">
    <source>
        <dbReference type="ARBA" id="ARBA00023136"/>
    </source>
</evidence>
<evidence type="ECO:0000256" key="2">
    <source>
        <dbReference type="ARBA" id="ARBA00009773"/>
    </source>
</evidence>
<evidence type="ECO:0000313" key="7">
    <source>
        <dbReference type="Proteomes" id="UP000322553"/>
    </source>
</evidence>
<dbReference type="AlphaFoldDB" id="A0A1S1P0S2"/>